<keyword evidence="5" id="KW-1185">Reference proteome</keyword>
<reference evidence="4 5" key="1">
    <citation type="submission" date="2016-10" db="EMBL/GenBank/DDBJ databases">
        <authorList>
            <person name="de Groot N.N."/>
        </authorList>
    </citation>
    <scope>NUCLEOTIDE SEQUENCE [LARGE SCALE GENOMIC DNA]</scope>
    <source>
        <strain evidence="4 5">CPCC 202699</strain>
    </source>
</reference>
<dbReference type="OrthoDB" id="4495845at2"/>
<dbReference type="Gene3D" id="3.40.50.12780">
    <property type="entry name" value="N-terminal domain of ligase-like"/>
    <property type="match status" value="1"/>
</dbReference>
<evidence type="ECO:0000256" key="1">
    <source>
        <dbReference type="ARBA" id="ARBA00006432"/>
    </source>
</evidence>
<feature type="domain" description="AMP-dependent synthetase/ligase" evidence="3">
    <location>
        <begin position="24"/>
        <end position="393"/>
    </location>
</feature>
<dbReference type="GO" id="GO:0006631">
    <property type="term" value="P:fatty acid metabolic process"/>
    <property type="evidence" value="ECO:0007669"/>
    <property type="project" value="TreeGrafter"/>
</dbReference>
<accession>A0A1H3T8M0</accession>
<dbReference type="InterPro" id="IPR045851">
    <property type="entry name" value="AMP-bd_C_sf"/>
</dbReference>
<evidence type="ECO:0000313" key="4">
    <source>
        <dbReference type="EMBL" id="SDZ46683.1"/>
    </source>
</evidence>
<sequence length="534" mass="58113">MARRRSPSNLGLLFDWHAEQAHQTTMHLDRPFDVAPDAGTTFSGPALAETVRELANRLGAAGLRHGDRLAIVKDNHYDMLLLAAAAARLGAVPVLIAPTNSVATIRALVEKCGPSVLVAGSGVLARAAAEDVTLAGSGTAVVAIGAATEGTVRLDDLAGAPRVPARPRWDDEPMIVTHTSGTTGVPKLVVHSANSSLGSFAFRVESQRLPFLTSRREDVVASCISFAHNRTLSWTASQFTLAPEKLVILSDPGLDNVTRVLTEHRATSVEAMPNTFQRWEELADTRPELFADVKRFISAFDAVHPRTVRKFLGTSRRRFPVWAWGLGQSEIAGIFANVITRRAVRPGKKNTTDATTVGWPTLVRVKVVDPGTGRRLPRGEPGLLMVATKSRCLSYLGEEDRHRAKVVGDWWNSGDLGERLTFGRLRLIDREVDLIPGTSCIELESTLLDRLPHASEVVVLGVPDGPPVPVVCMRDDRLDDHEWRRATAGLPELGKPLVVPWDDVPRTATWKVRRAQLREQLLGTTGALGSGQWT</sequence>
<dbReference type="AlphaFoldDB" id="A0A1H3T8M0"/>
<dbReference type="RefSeq" id="WP_091300413.1">
    <property type="nucleotide sequence ID" value="NZ_FNON01000020.1"/>
</dbReference>
<dbReference type="STRING" id="589385.SAMN05421504_12019"/>
<gene>
    <name evidence="4" type="ORF">SAMN05421504_12019</name>
</gene>
<dbReference type="PROSITE" id="PS00455">
    <property type="entry name" value="AMP_BINDING"/>
    <property type="match status" value="1"/>
</dbReference>
<dbReference type="EMBL" id="FNON01000020">
    <property type="protein sequence ID" value="SDZ46683.1"/>
    <property type="molecule type" value="Genomic_DNA"/>
</dbReference>
<dbReference type="InterPro" id="IPR042099">
    <property type="entry name" value="ANL_N_sf"/>
</dbReference>
<keyword evidence="2 4" id="KW-0436">Ligase</keyword>
<evidence type="ECO:0000259" key="3">
    <source>
        <dbReference type="Pfam" id="PF00501"/>
    </source>
</evidence>
<name>A0A1H3T8M0_9PSEU</name>
<dbReference type="GO" id="GO:0031956">
    <property type="term" value="F:medium-chain fatty acid-CoA ligase activity"/>
    <property type="evidence" value="ECO:0007669"/>
    <property type="project" value="TreeGrafter"/>
</dbReference>
<proteinExistence type="inferred from homology"/>
<organism evidence="4 5">
    <name type="scientific">Amycolatopsis xylanica</name>
    <dbReference type="NCBI Taxonomy" id="589385"/>
    <lineage>
        <taxon>Bacteria</taxon>
        <taxon>Bacillati</taxon>
        <taxon>Actinomycetota</taxon>
        <taxon>Actinomycetes</taxon>
        <taxon>Pseudonocardiales</taxon>
        <taxon>Pseudonocardiaceae</taxon>
        <taxon>Amycolatopsis</taxon>
    </lineage>
</organism>
<dbReference type="SUPFAM" id="SSF56801">
    <property type="entry name" value="Acetyl-CoA synthetase-like"/>
    <property type="match status" value="1"/>
</dbReference>
<dbReference type="PANTHER" id="PTHR43201:SF5">
    <property type="entry name" value="MEDIUM-CHAIN ACYL-COA LIGASE ACSF2, MITOCHONDRIAL"/>
    <property type="match status" value="1"/>
</dbReference>
<protein>
    <submittedName>
        <fullName evidence="4">Acyl-CoA synthetase (AMP-forming)/AMP-acid ligase II</fullName>
    </submittedName>
</protein>
<dbReference type="PANTHER" id="PTHR43201">
    <property type="entry name" value="ACYL-COA SYNTHETASE"/>
    <property type="match status" value="1"/>
</dbReference>
<dbReference type="Proteomes" id="UP000199515">
    <property type="component" value="Unassembled WGS sequence"/>
</dbReference>
<evidence type="ECO:0000256" key="2">
    <source>
        <dbReference type="ARBA" id="ARBA00022598"/>
    </source>
</evidence>
<dbReference type="Gene3D" id="3.30.300.30">
    <property type="match status" value="1"/>
</dbReference>
<comment type="similarity">
    <text evidence="1">Belongs to the ATP-dependent AMP-binding enzyme family.</text>
</comment>
<dbReference type="InterPro" id="IPR000873">
    <property type="entry name" value="AMP-dep_synth/lig_dom"/>
</dbReference>
<dbReference type="Pfam" id="PF00501">
    <property type="entry name" value="AMP-binding"/>
    <property type="match status" value="1"/>
</dbReference>
<evidence type="ECO:0000313" key="5">
    <source>
        <dbReference type="Proteomes" id="UP000199515"/>
    </source>
</evidence>
<dbReference type="InterPro" id="IPR020845">
    <property type="entry name" value="AMP-binding_CS"/>
</dbReference>